<evidence type="ECO:0000256" key="2">
    <source>
        <dbReference type="ARBA" id="ARBA00006285"/>
    </source>
</evidence>
<feature type="active site" description="Proton donor" evidence="6">
    <location>
        <position position="351"/>
    </location>
</feature>
<feature type="region of interest" description="Disordered" evidence="7">
    <location>
        <begin position="1"/>
        <end position="22"/>
    </location>
</feature>
<keyword evidence="5 10" id="KW-0326">Glycosidase</keyword>
<dbReference type="PANTHER" id="PTHR22600:SF57">
    <property type="entry name" value="BETA-N-ACETYLHEXOSAMINIDASE"/>
    <property type="match status" value="1"/>
</dbReference>
<dbReference type="Gene3D" id="3.20.20.80">
    <property type="entry name" value="Glycosidases"/>
    <property type="match status" value="1"/>
</dbReference>
<evidence type="ECO:0000256" key="1">
    <source>
        <dbReference type="ARBA" id="ARBA00001231"/>
    </source>
</evidence>
<dbReference type="GO" id="GO:0016020">
    <property type="term" value="C:membrane"/>
    <property type="evidence" value="ECO:0007669"/>
    <property type="project" value="TreeGrafter"/>
</dbReference>
<reference evidence="10 11" key="1">
    <citation type="submission" date="2018-12" db="EMBL/GenBank/DDBJ databases">
        <authorList>
            <consortium name="Pathogen Informatics"/>
        </authorList>
    </citation>
    <scope>NUCLEOTIDE SEQUENCE [LARGE SCALE GENOMIC DNA]</scope>
    <source>
        <strain evidence="10 11">NCTC11636</strain>
    </source>
</reference>
<comment type="catalytic activity">
    <reaction evidence="1">
        <text>Hydrolysis of terminal non-reducing N-acetyl-D-hexosamine residues in N-acetyl-beta-D-hexosaminides.</text>
        <dbReference type="EC" id="3.2.1.52"/>
    </reaction>
</comment>
<dbReference type="Pfam" id="PF00728">
    <property type="entry name" value="Glyco_hydro_20"/>
    <property type="match status" value="1"/>
</dbReference>
<dbReference type="EC" id="3.2.1.52" evidence="3"/>
<dbReference type="InterPro" id="IPR015882">
    <property type="entry name" value="HEX_bac_N"/>
</dbReference>
<accession>A0A448HG32</accession>
<keyword evidence="11" id="KW-1185">Reference proteome</keyword>
<dbReference type="InterPro" id="IPR015883">
    <property type="entry name" value="Glyco_hydro_20_cat"/>
</dbReference>
<dbReference type="GO" id="GO:0030203">
    <property type="term" value="P:glycosaminoglycan metabolic process"/>
    <property type="evidence" value="ECO:0007669"/>
    <property type="project" value="TreeGrafter"/>
</dbReference>
<dbReference type="EMBL" id="LR134350">
    <property type="protein sequence ID" value="VEG27568.1"/>
    <property type="molecule type" value="Genomic_DNA"/>
</dbReference>
<evidence type="ECO:0000256" key="7">
    <source>
        <dbReference type="SAM" id="MobiDB-lite"/>
    </source>
</evidence>
<dbReference type="SUPFAM" id="SSF55545">
    <property type="entry name" value="beta-N-acetylhexosaminidase-like domain"/>
    <property type="match status" value="1"/>
</dbReference>
<dbReference type="RefSeq" id="WP_126382240.1">
    <property type="nucleotide sequence ID" value="NZ_LR134350.1"/>
</dbReference>
<protein>
    <recommendedName>
        <fullName evidence="3">beta-N-acetylhexosaminidase</fullName>
        <ecNumber evidence="3">3.2.1.52</ecNumber>
    </recommendedName>
</protein>
<dbReference type="InterPro" id="IPR025705">
    <property type="entry name" value="Beta_hexosaminidase_sua/sub"/>
</dbReference>
<proteinExistence type="inferred from homology"/>
<dbReference type="OrthoDB" id="9763537at2"/>
<name>A0A448HG32_9ACTO</name>
<dbReference type="GO" id="GO:0004563">
    <property type="term" value="F:beta-N-acetylhexosaminidase activity"/>
    <property type="evidence" value="ECO:0007669"/>
    <property type="project" value="UniProtKB-EC"/>
</dbReference>
<gene>
    <name evidence="10" type="ORF">NCTC11636_01095</name>
</gene>
<sequence length="567" mass="59980">MIDSAVDAPCDPTTILPRPRRLNAGQGTLELRRTTPLLCAHGTEPAAEWLAQRLRDGLGWGAGADLLPLRAPGPQGCAVRLVLDPRAGDGPEDYRLRIDAQGVEVSGAGAPGVMHGARTLLSLLPPRALAADGASWSPAPAEGDPVIARLPHLLVEDGPRLGYRGLMLDVARSFLPVAEVCAIVEAAALAKINVLHLHLVDDQGWRLEITNDGREPGDTIDYTALTRVSGATAVAGGGYAGRPGRTGWYTQADYRRIVAFCRSRCVEVVPEIDVPGHVGAALHAVPELCTPGSSHAATPEQPVAPVDGSTAVGRSYLDPGSPATLRFLRHVLGQVAALDPAGRRIHLGGDEPWAMAERYGIGPGSPYAELLRSAQRIVRELGREPMGWNEAVSAGPQAGVLQLWHAGTQERAALARAAQEGARFVMSPSTRTYLDQKYDASSPIGLTWAGAVDVPAARDWDPDEQLEGLTPGAVIGVEAPLWSETVRSRADAEWLIFPRLLATAEVGWSPVTTPGDRQEETEAFLRRCAAWGPRMAAMGTSFHRAGSVPWADYGPVDGDGLPGTGAA</sequence>
<dbReference type="SUPFAM" id="SSF51445">
    <property type="entry name" value="(Trans)glycosidases"/>
    <property type="match status" value="1"/>
</dbReference>
<dbReference type="PRINTS" id="PR00738">
    <property type="entry name" value="GLHYDRLASE20"/>
</dbReference>
<dbReference type="PANTHER" id="PTHR22600">
    <property type="entry name" value="BETA-HEXOSAMINIDASE"/>
    <property type="match status" value="1"/>
</dbReference>
<dbReference type="InterPro" id="IPR017853">
    <property type="entry name" value="GH"/>
</dbReference>
<dbReference type="Proteomes" id="UP000266895">
    <property type="component" value="Chromosome"/>
</dbReference>
<evidence type="ECO:0000259" key="9">
    <source>
        <dbReference type="Pfam" id="PF02838"/>
    </source>
</evidence>
<organism evidence="10 11">
    <name type="scientific">Actinomyces howellii</name>
    <dbReference type="NCBI Taxonomy" id="52771"/>
    <lineage>
        <taxon>Bacteria</taxon>
        <taxon>Bacillati</taxon>
        <taxon>Actinomycetota</taxon>
        <taxon>Actinomycetes</taxon>
        <taxon>Actinomycetales</taxon>
        <taxon>Actinomycetaceae</taxon>
        <taxon>Actinomyces</taxon>
    </lineage>
</organism>
<feature type="domain" description="Beta-hexosaminidase bacterial type N-terminal" evidence="9">
    <location>
        <begin position="14"/>
        <end position="127"/>
    </location>
</feature>
<dbReference type="InterPro" id="IPR029018">
    <property type="entry name" value="Hex-like_dom2"/>
</dbReference>
<evidence type="ECO:0000313" key="10">
    <source>
        <dbReference type="EMBL" id="VEG27568.1"/>
    </source>
</evidence>
<evidence type="ECO:0000256" key="4">
    <source>
        <dbReference type="ARBA" id="ARBA00022801"/>
    </source>
</evidence>
<evidence type="ECO:0000256" key="5">
    <source>
        <dbReference type="ARBA" id="ARBA00023295"/>
    </source>
</evidence>
<evidence type="ECO:0000313" key="11">
    <source>
        <dbReference type="Proteomes" id="UP000266895"/>
    </source>
</evidence>
<dbReference type="KEGG" id="ahw:NCTC11636_01095"/>
<dbReference type="Pfam" id="PF02838">
    <property type="entry name" value="Glyco_hydro_20b"/>
    <property type="match status" value="1"/>
</dbReference>
<evidence type="ECO:0000259" key="8">
    <source>
        <dbReference type="Pfam" id="PF00728"/>
    </source>
</evidence>
<comment type="similarity">
    <text evidence="2">Belongs to the glycosyl hydrolase 20 family.</text>
</comment>
<dbReference type="Gene3D" id="3.30.379.10">
    <property type="entry name" value="Chitobiase/beta-hexosaminidase domain 2-like"/>
    <property type="match status" value="1"/>
</dbReference>
<dbReference type="AlphaFoldDB" id="A0A448HG32"/>
<keyword evidence="4 10" id="KW-0378">Hydrolase</keyword>
<feature type="domain" description="Glycoside hydrolase family 20 catalytic" evidence="8">
    <location>
        <begin position="163"/>
        <end position="510"/>
    </location>
</feature>
<evidence type="ECO:0000256" key="6">
    <source>
        <dbReference type="PIRSR" id="PIRSR625705-1"/>
    </source>
</evidence>
<evidence type="ECO:0000256" key="3">
    <source>
        <dbReference type="ARBA" id="ARBA00012663"/>
    </source>
</evidence>
<dbReference type="GO" id="GO:0005975">
    <property type="term" value="P:carbohydrate metabolic process"/>
    <property type="evidence" value="ECO:0007669"/>
    <property type="project" value="InterPro"/>
</dbReference>